<evidence type="ECO:0000313" key="3">
    <source>
        <dbReference type="Proteomes" id="UP001153387"/>
    </source>
</evidence>
<keyword evidence="3" id="KW-1185">Reference proteome</keyword>
<feature type="domain" description="Purine catabolism PurC-like" evidence="1">
    <location>
        <begin position="2"/>
        <end position="51"/>
    </location>
</feature>
<reference evidence="2 3" key="1">
    <citation type="submission" date="2022-10" db="EMBL/GenBank/DDBJ databases">
        <title>Comparative genomic analysis of Cohnella hashimotonis sp. nov., isolated from the International Space Station.</title>
        <authorList>
            <person name="Simpson A."/>
            <person name="Venkateswaran K."/>
        </authorList>
    </citation>
    <scope>NUCLEOTIDE SEQUENCE [LARGE SCALE GENOMIC DNA]</scope>
    <source>
        <strain evidence="2 3">DSM 18997</strain>
    </source>
</reference>
<dbReference type="InterPro" id="IPR012914">
    <property type="entry name" value="PucR_dom"/>
</dbReference>
<sequence>MHKLHQRGASGLGIKLGRFWTSVPEALVSKADELGFPLIELPYAFTFSDQMNGLFNAEMRKSTGILQDVLDKQVRLMRFALRSDHVRELFETVSEVIGEPIAVIGSRGQIVYNGSENADADLLAGWPWSPNGKWIKTEGWQAFGVPLMKSSRCTGHVLFFTPRIYLSAIEESLYSQAAELLSFHLNFNYEDYLEQSIQRDFGQLVKRHLRNGMSHESLESYAAKWELTLFEGAYRCVLTVCSSPDPAVRAERLEALKNELLSHALIQALSGTHVVLEEGVLSLFPERDAGGEEERLSMALSSFLSGLKGGE</sequence>
<dbReference type="Proteomes" id="UP001153387">
    <property type="component" value="Unassembled WGS sequence"/>
</dbReference>
<proteinExistence type="predicted"/>
<dbReference type="AlphaFoldDB" id="A0A9X4KJQ6"/>
<dbReference type="Pfam" id="PF07905">
    <property type="entry name" value="PucR"/>
    <property type="match status" value="1"/>
</dbReference>
<organism evidence="2 3">
    <name type="scientific">Cohnella ginsengisoli</name>
    <dbReference type="NCBI Taxonomy" id="425004"/>
    <lineage>
        <taxon>Bacteria</taxon>
        <taxon>Bacillati</taxon>
        <taxon>Bacillota</taxon>
        <taxon>Bacilli</taxon>
        <taxon>Bacillales</taxon>
        <taxon>Paenibacillaceae</taxon>
        <taxon>Cohnella</taxon>
    </lineage>
</organism>
<evidence type="ECO:0000259" key="1">
    <source>
        <dbReference type="Pfam" id="PF07905"/>
    </source>
</evidence>
<gene>
    <name evidence="2" type="ORF">OMP38_23665</name>
</gene>
<dbReference type="EMBL" id="JAPDHZ010000004">
    <property type="protein sequence ID" value="MDG0793497.1"/>
    <property type="molecule type" value="Genomic_DNA"/>
</dbReference>
<protein>
    <submittedName>
        <fullName evidence="2">PucR family transcriptional regulator ligand-binding domain-containing protein</fullName>
    </submittedName>
</protein>
<evidence type="ECO:0000313" key="2">
    <source>
        <dbReference type="EMBL" id="MDG0793497.1"/>
    </source>
</evidence>
<name>A0A9X4KJQ6_9BACL</name>
<comment type="caution">
    <text evidence="2">The sequence shown here is derived from an EMBL/GenBank/DDBJ whole genome shotgun (WGS) entry which is preliminary data.</text>
</comment>
<dbReference type="RefSeq" id="WP_277567270.1">
    <property type="nucleotide sequence ID" value="NZ_JAPDHZ010000004.1"/>
</dbReference>
<accession>A0A9X4KJQ6</accession>